<feature type="domain" description="DUF4371" evidence="2">
    <location>
        <begin position="197"/>
        <end position="415"/>
    </location>
</feature>
<proteinExistence type="predicted"/>
<gene>
    <name evidence="3" type="ORF">FSB_LOCUS50803</name>
</gene>
<accession>A0A2N9IG94</accession>
<feature type="region of interest" description="Disordered" evidence="1">
    <location>
        <begin position="13"/>
        <end position="58"/>
    </location>
</feature>
<organism evidence="3">
    <name type="scientific">Fagus sylvatica</name>
    <name type="common">Beechnut</name>
    <dbReference type="NCBI Taxonomy" id="28930"/>
    <lineage>
        <taxon>Eukaryota</taxon>
        <taxon>Viridiplantae</taxon>
        <taxon>Streptophyta</taxon>
        <taxon>Embryophyta</taxon>
        <taxon>Tracheophyta</taxon>
        <taxon>Spermatophyta</taxon>
        <taxon>Magnoliopsida</taxon>
        <taxon>eudicotyledons</taxon>
        <taxon>Gunneridae</taxon>
        <taxon>Pentapetalae</taxon>
        <taxon>rosids</taxon>
        <taxon>fabids</taxon>
        <taxon>Fagales</taxon>
        <taxon>Fagaceae</taxon>
        <taxon>Fagus</taxon>
    </lineage>
</organism>
<dbReference type="PANTHER" id="PTHR45749:SF35">
    <property type="entry name" value="AC-LIKE TRANSPOSASE-RELATED"/>
    <property type="match status" value="1"/>
</dbReference>
<evidence type="ECO:0000256" key="1">
    <source>
        <dbReference type="SAM" id="MobiDB-lite"/>
    </source>
</evidence>
<name>A0A2N9IG94_FAGSY</name>
<dbReference type="InterPro" id="IPR012337">
    <property type="entry name" value="RNaseH-like_sf"/>
</dbReference>
<dbReference type="PANTHER" id="PTHR45749">
    <property type="match status" value="1"/>
</dbReference>
<evidence type="ECO:0000313" key="3">
    <source>
        <dbReference type="EMBL" id="SPD22921.1"/>
    </source>
</evidence>
<evidence type="ECO:0000259" key="2">
    <source>
        <dbReference type="Pfam" id="PF14291"/>
    </source>
</evidence>
<dbReference type="Pfam" id="PF14291">
    <property type="entry name" value="DUF4371"/>
    <property type="match status" value="1"/>
</dbReference>
<reference evidence="3" key="1">
    <citation type="submission" date="2018-02" db="EMBL/GenBank/DDBJ databases">
        <authorList>
            <person name="Cohen D.B."/>
            <person name="Kent A.D."/>
        </authorList>
    </citation>
    <scope>NUCLEOTIDE SEQUENCE</scope>
</reference>
<sequence length="739" mass="85520">MAKSLAGSISSLFNARIQKSLPSSQVEEASGEDNEDVDVTNEESSEEEVSGEDMDEVHEERMSEGCVDVGNDEFREEHNEDPIPMNDNLEDGGVNEEASSSMLNLDKDVDVNYDPGLWGSINDTKRVMLVKKGLIKILKDNDEFPKEPKRLRHFSSKNYIGGLPNCEKQERNLAEEGTNDWHNLPTKLRDHEKNPEHNHNVMKWVDLQTRLKQEATIDKEMEALINKERIRWKLILGRIIGVVKTLSRNNLPFRGTSEKIYEKNNGLFCQLIEFLAEFDPIMKDHLRRVVDKEIQNHYLSHDIQNELISLLANEIKEEILKKILKAKYFLVILDCTPNQSHKEQMSIVIRCVDVEDASEVKVEEFFLGFIKVDDTSGLGLFKRLEDVLVDLKLNINDIRGQSYDNGSNMKGKHQGVQKRLLDVNPRAFYIPCGSHTLNLALCDMAKSCVKARIFFAYVQKVYTLFSSSTHRWDILRKYVKGISPKALSATRWESHIESVKAIRNQAPDFRDALIEIANSSKEDVVMAEAKGLCKNAFEDFEFLISLCIWYKILDKVNWASKELQKEEMNLEKAITNIKELILFFEKLREDGFQDLMEEGEKLAEDVGIDPVFAPKRVVRRKKQFDEDVGEDANGSQSQKDNFKVTYFLHIIDQALTSLKDRFEQFQLYEETFGFLLNGKFKSIGDEELLKHCNQLQRFLEYNDHCDIYRNELFQELRYLKTLLRREVTKSIDILNFIKS</sequence>
<dbReference type="AlphaFoldDB" id="A0A2N9IG94"/>
<dbReference type="EMBL" id="OIVN01005550">
    <property type="protein sequence ID" value="SPD22921.1"/>
    <property type="molecule type" value="Genomic_DNA"/>
</dbReference>
<feature type="compositionally biased region" description="Acidic residues" evidence="1">
    <location>
        <begin position="29"/>
        <end position="57"/>
    </location>
</feature>
<dbReference type="SUPFAM" id="SSF53098">
    <property type="entry name" value="Ribonuclease H-like"/>
    <property type="match status" value="1"/>
</dbReference>
<dbReference type="InterPro" id="IPR025398">
    <property type="entry name" value="DUF4371"/>
</dbReference>
<protein>
    <recommendedName>
        <fullName evidence="2">DUF4371 domain-containing protein</fullName>
    </recommendedName>
</protein>